<dbReference type="InterPro" id="IPR002559">
    <property type="entry name" value="Transposase_11"/>
</dbReference>
<accession>A0ABN4RF82</accession>
<sequence length="458" mass="53271">MVAQVTPNYLNPLFAFLEPEKVDALAKETGFIQRKRKWTASDFLSLLFQVHGNLIDPSLQELSTKLLSKQEIAISRTAVDQKFTGKAVHFLQRLVEELFLIQQQLLLAKHAFATDCPFTSLRVLDVTHIHVPNSLKARAKKTRQTSVKIQHEFDVLTGRLTFLRVDLENVNDTVMGAKRVPFLDEQELCLQDLGYFHFQVFERIHEKNNYFLTKFRNDAYLAYQNSFPDHHPDGSVVKSSEYQRIELVQLCEKMAPGETLELEQVYFGRDAHFPARCVLFSQSDEQKQKRLQKLQRRASKTGKKPKQLVHDLAGMTGYMTNLPEPVSGSQLVELYRLRWQIELNFKAMKSYLEIDHFRLVKQERWLCHFYATLLVFLLSQLIAYQIRNTIWEEEEKEISETIAIRSIACEFLAQMYEAIKQKKKTLLSFVPLITQLLIRTARKPNSAKGTALKRLQFT</sequence>
<comment type="similarity">
    <text evidence="1">Belongs to the transposase 11 family.</text>
</comment>
<dbReference type="EMBL" id="CP016534">
    <property type="protein sequence ID" value="ANU10686.1"/>
    <property type="molecule type" value="Genomic_DNA"/>
</dbReference>
<keyword evidence="2" id="KW-0815">Transposition</keyword>
<dbReference type="NCBIfam" id="NF033592">
    <property type="entry name" value="transpos_IS4_1"/>
    <property type="match status" value="1"/>
</dbReference>
<evidence type="ECO:0000313" key="6">
    <source>
        <dbReference type="EMBL" id="ANU10686.1"/>
    </source>
</evidence>
<evidence type="ECO:0000313" key="7">
    <source>
        <dbReference type="Proteomes" id="UP000092661"/>
    </source>
</evidence>
<dbReference type="PANTHER" id="PTHR33258">
    <property type="entry name" value="TRANSPOSASE INSL FOR INSERTION SEQUENCE ELEMENT IS186A-RELATED"/>
    <property type="match status" value="1"/>
</dbReference>
<proteinExistence type="inferred from homology"/>
<dbReference type="PANTHER" id="PTHR33258:SF1">
    <property type="entry name" value="TRANSPOSASE INSL FOR INSERTION SEQUENCE ELEMENT IS186A-RELATED"/>
    <property type="match status" value="1"/>
</dbReference>
<protein>
    <recommendedName>
        <fullName evidence="5">Transposase IS4-like domain-containing protein</fullName>
    </recommendedName>
</protein>
<evidence type="ECO:0000259" key="5">
    <source>
        <dbReference type="Pfam" id="PF01609"/>
    </source>
</evidence>
<organism evidence="6 7">
    <name type="scientific">Planococcus antarcticus DSM 14505</name>
    <dbReference type="NCBI Taxonomy" id="1185653"/>
    <lineage>
        <taxon>Bacteria</taxon>
        <taxon>Bacillati</taxon>
        <taxon>Bacillota</taxon>
        <taxon>Bacilli</taxon>
        <taxon>Bacillales</taxon>
        <taxon>Caryophanaceae</taxon>
        <taxon>Planococcus</taxon>
    </lineage>
</organism>
<keyword evidence="3" id="KW-0238">DNA-binding</keyword>
<evidence type="ECO:0000256" key="1">
    <source>
        <dbReference type="ARBA" id="ARBA00010075"/>
    </source>
</evidence>
<evidence type="ECO:0000256" key="4">
    <source>
        <dbReference type="ARBA" id="ARBA00023172"/>
    </source>
</evidence>
<dbReference type="SUPFAM" id="SSF53098">
    <property type="entry name" value="Ribonuclease H-like"/>
    <property type="match status" value="1"/>
</dbReference>
<dbReference type="InterPro" id="IPR047952">
    <property type="entry name" value="Transpos_IS4"/>
</dbReference>
<gene>
    <name evidence="6" type="ORF">BBH88_10370</name>
</gene>
<keyword evidence="7" id="KW-1185">Reference proteome</keyword>
<dbReference type="Proteomes" id="UP000092661">
    <property type="component" value="Chromosome"/>
</dbReference>
<evidence type="ECO:0000256" key="2">
    <source>
        <dbReference type="ARBA" id="ARBA00022578"/>
    </source>
</evidence>
<dbReference type="InterPro" id="IPR012337">
    <property type="entry name" value="RNaseH-like_sf"/>
</dbReference>
<name>A0ABN4RF82_9BACL</name>
<reference evidence="6" key="1">
    <citation type="submission" date="2016-10" db="EMBL/GenBank/DDBJ databases">
        <authorList>
            <person name="See-Too W.S."/>
        </authorList>
    </citation>
    <scope>NUCLEOTIDE SEQUENCE</scope>
    <source>
        <strain evidence="6">DSM 14505</strain>
    </source>
</reference>
<evidence type="ECO:0000256" key="3">
    <source>
        <dbReference type="ARBA" id="ARBA00023125"/>
    </source>
</evidence>
<dbReference type="RefSeq" id="WP_065536789.1">
    <property type="nucleotide sequence ID" value="NZ_CP016534.2"/>
</dbReference>
<dbReference type="Pfam" id="PF01609">
    <property type="entry name" value="DDE_Tnp_1"/>
    <property type="match status" value="1"/>
</dbReference>
<feature type="domain" description="Transposase IS4-like" evidence="5">
    <location>
        <begin position="119"/>
        <end position="377"/>
    </location>
</feature>
<keyword evidence="4" id="KW-0233">DNA recombination</keyword>